<reference evidence="2" key="1">
    <citation type="journal article" date="2011" name="PLoS Genet.">
        <title>Genomic analysis of the necrotrophic fungal pathogens Sclerotinia sclerotiorum and Botrytis cinerea.</title>
        <authorList>
            <person name="Amselem J."/>
            <person name="Cuomo C.A."/>
            <person name="van Kan J.A."/>
            <person name="Viaud M."/>
            <person name="Benito E.P."/>
            <person name="Couloux A."/>
            <person name="Coutinho P.M."/>
            <person name="de Vries R.P."/>
            <person name="Dyer P.S."/>
            <person name="Fillinger S."/>
            <person name="Fournier E."/>
            <person name="Gout L."/>
            <person name="Hahn M."/>
            <person name="Kohn L."/>
            <person name="Lapalu N."/>
            <person name="Plummer K.M."/>
            <person name="Pradier J.M."/>
            <person name="Quevillon E."/>
            <person name="Sharon A."/>
            <person name="Simon A."/>
            <person name="ten Have A."/>
            <person name="Tudzynski B."/>
            <person name="Tudzynski P."/>
            <person name="Wincker P."/>
            <person name="Andrew M."/>
            <person name="Anthouard V."/>
            <person name="Beever R.E."/>
            <person name="Beffa R."/>
            <person name="Benoit I."/>
            <person name="Bouzid O."/>
            <person name="Brault B."/>
            <person name="Chen Z."/>
            <person name="Choquer M."/>
            <person name="Collemare J."/>
            <person name="Cotton P."/>
            <person name="Danchin E.G."/>
            <person name="Da Silva C."/>
            <person name="Gautier A."/>
            <person name="Giraud C."/>
            <person name="Giraud T."/>
            <person name="Gonzalez C."/>
            <person name="Grossetete S."/>
            <person name="Guldener U."/>
            <person name="Henrissat B."/>
            <person name="Howlett B.J."/>
            <person name="Kodira C."/>
            <person name="Kretschmer M."/>
            <person name="Lappartient A."/>
            <person name="Leroch M."/>
            <person name="Levis C."/>
            <person name="Mauceli E."/>
            <person name="Neuveglise C."/>
            <person name="Oeser B."/>
            <person name="Pearson M."/>
            <person name="Poulain J."/>
            <person name="Poussereau N."/>
            <person name="Quesneville H."/>
            <person name="Rascle C."/>
            <person name="Schumacher J."/>
            <person name="Segurens B."/>
            <person name="Sexton A."/>
            <person name="Silva E."/>
            <person name="Sirven C."/>
            <person name="Soanes D.M."/>
            <person name="Talbot N.J."/>
            <person name="Templeton M."/>
            <person name="Yandava C."/>
            <person name="Yarden O."/>
            <person name="Zeng Q."/>
            <person name="Rollins J.A."/>
            <person name="Lebrun M.H."/>
            <person name="Dickman M."/>
        </authorList>
    </citation>
    <scope>NUCLEOTIDE SEQUENCE [LARGE SCALE GENOMIC DNA]</scope>
    <source>
        <strain evidence="2">T4</strain>
    </source>
</reference>
<proteinExistence type="predicted"/>
<dbReference type="Proteomes" id="UP000008177">
    <property type="component" value="Unplaced contigs"/>
</dbReference>
<evidence type="ECO:0000313" key="2">
    <source>
        <dbReference type="Proteomes" id="UP000008177"/>
    </source>
</evidence>
<sequence length="48" mass="5434">MAQASFALFANCMWCGRLPSQISTIHFILLKFVRGNGWCSNSTVYLSY</sequence>
<protein>
    <submittedName>
        <fullName evidence="1">Uncharacterized protein</fullName>
    </submittedName>
</protein>
<evidence type="ECO:0000313" key="1">
    <source>
        <dbReference type="EMBL" id="CCD45466.1"/>
    </source>
</evidence>
<dbReference type="AlphaFoldDB" id="G2XYC9"/>
<dbReference type="HOGENOM" id="CLU_3159870_0_0_1"/>
<gene>
    <name evidence="1" type="ORF">BofuT4_P044840.1</name>
</gene>
<accession>G2XYC9</accession>
<dbReference type="InParanoid" id="G2XYC9"/>
<dbReference type="EMBL" id="FQ790278">
    <property type="protein sequence ID" value="CCD45466.1"/>
    <property type="molecule type" value="Genomic_DNA"/>
</dbReference>
<organism evidence="1 2">
    <name type="scientific">Botryotinia fuckeliana (strain T4)</name>
    <name type="common">Noble rot fungus</name>
    <name type="synonym">Botrytis cinerea</name>
    <dbReference type="NCBI Taxonomy" id="999810"/>
    <lineage>
        <taxon>Eukaryota</taxon>
        <taxon>Fungi</taxon>
        <taxon>Dikarya</taxon>
        <taxon>Ascomycota</taxon>
        <taxon>Pezizomycotina</taxon>
        <taxon>Leotiomycetes</taxon>
        <taxon>Helotiales</taxon>
        <taxon>Sclerotiniaceae</taxon>
        <taxon>Botrytis</taxon>
    </lineage>
</organism>
<name>G2XYC9_BOTF4</name>